<organism evidence="3 4">
    <name type="scientific">Bradyrhizobium elkanii</name>
    <dbReference type="NCBI Taxonomy" id="29448"/>
    <lineage>
        <taxon>Bacteria</taxon>
        <taxon>Pseudomonadati</taxon>
        <taxon>Pseudomonadota</taxon>
        <taxon>Alphaproteobacteria</taxon>
        <taxon>Hyphomicrobiales</taxon>
        <taxon>Nitrobacteraceae</taxon>
        <taxon>Bradyrhizobium</taxon>
    </lineage>
</organism>
<keyword evidence="4" id="KW-1185">Reference proteome</keyword>
<protein>
    <recommendedName>
        <fullName evidence="2">DUF4055 domain-containing protein</fullName>
    </recommendedName>
</protein>
<evidence type="ECO:0000256" key="1">
    <source>
        <dbReference type="SAM" id="MobiDB-lite"/>
    </source>
</evidence>
<reference evidence="3 4" key="1">
    <citation type="submission" date="2024-07" db="EMBL/GenBank/DDBJ databases">
        <title>Genomic Encyclopedia of Type Strains, Phase V (KMG-V): Genome sequencing to study the core and pangenomes of soil and plant-associated prokaryotes.</title>
        <authorList>
            <person name="Whitman W."/>
        </authorList>
    </citation>
    <scope>NUCLEOTIDE SEQUENCE [LARGE SCALE GENOMIC DNA]</scope>
    <source>
        <strain evidence="3 4">USDA 415</strain>
    </source>
</reference>
<feature type="domain" description="DUF4055" evidence="2">
    <location>
        <begin position="284"/>
        <end position="420"/>
    </location>
</feature>
<dbReference type="EMBL" id="JBGBZA010000002">
    <property type="protein sequence ID" value="MEY9322826.1"/>
    <property type="molecule type" value="Genomic_DNA"/>
</dbReference>
<comment type="caution">
    <text evidence="3">The sequence shown here is derived from an EMBL/GenBank/DDBJ whole genome shotgun (WGS) entry which is preliminary data.</text>
</comment>
<proteinExistence type="predicted"/>
<gene>
    <name evidence="3" type="ORF">ABIF29_009625</name>
</gene>
<sequence length="517" mass="56890">MGWLQDLFGQGPRYVTIGTTGAHATGDTAGPDTKSEDVACMEHKWCLIDDVLEGHDAIKRGRERFLPRFEKESDKKYNRRLHDAPWRPIVPDALENITSRPFTSPVTLSGTVSAQMKAFAEDVDGQGNSLNVFARNVFDNAVSHGVALFFVDHTRGVARKDGKVKTLADERAEGARPYWVQISVRNLIDVRTQFIKGREVVTHARWWEFPQVADGFAESCIPQVKVVEIKDGGGVWWTIWQKQGEKNFAQVDSGQISQMTEVPLVRVFTGKKRGTIACKPWSYELCHVALEYYRALARQSEIENMSGWPMLAGQGVAKTIDELELGPHTMLFAPPTDGNGSPKWEILGPDAALVEQIGKGPERVYDVFSKLAMQPTIPKAGVTATASGVDNSRAHSAIEAWAGILKNGLDEGLAFTAKWLGIADTVTANVSTDFAALTGSSDEAKIIGDAQKRKVVSAKTERSELKRRGILGPDFKEEDEEQRLAEEQSNDTLTPEAQMDPVTGDVIPFQRAAEGVI</sequence>
<evidence type="ECO:0000313" key="4">
    <source>
        <dbReference type="Proteomes" id="UP001565471"/>
    </source>
</evidence>
<evidence type="ECO:0000313" key="3">
    <source>
        <dbReference type="EMBL" id="MEY9322826.1"/>
    </source>
</evidence>
<feature type="region of interest" description="Disordered" evidence="1">
    <location>
        <begin position="468"/>
        <end position="504"/>
    </location>
</feature>
<accession>A0ABV4FH55</accession>
<dbReference type="RefSeq" id="WP_016848108.1">
    <property type="nucleotide sequence ID" value="NZ_CP126026.1"/>
</dbReference>
<evidence type="ECO:0000259" key="2">
    <source>
        <dbReference type="Pfam" id="PF13264"/>
    </source>
</evidence>
<dbReference type="Pfam" id="PF13264">
    <property type="entry name" value="DUF4055"/>
    <property type="match status" value="1"/>
</dbReference>
<dbReference type="Proteomes" id="UP001565471">
    <property type="component" value="Unassembled WGS sequence"/>
</dbReference>
<dbReference type="InterPro" id="IPR025129">
    <property type="entry name" value="DUF4055"/>
</dbReference>
<name>A0ABV4FH55_BRAEL</name>